<evidence type="ECO:0008006" key="4">
    <source>
        <dbReference type="Google" id="ProtNLM"/>
    </source>
</evidence>
<evidence type="ECO:0000313" key="2">
    <source>
        <dbReference type="EMBL" id="PJZ26023.1"/>
    </source>
</evidence>
<organism evidence="2 3">
    <name type="scientific">Leptospira hartskeerlii</name>
    <dbReference type="NCBI Taxonomy" id="2023177"/>
    <lineage>
        <taxon>Bacteria</taxon>
        <taxon>Pseudomonadati</taxon>
        <taxon>Spirochaetota</taxon>
        <taxon>Spirochaetia</taxon>
        <taxon>Leptospirales</taxon>
        <taxon>Leptospiraceae</taxon>
        <taxon>Leptospira</taxon>
    </lineage>
</organism>
<sequence length="176" mass="20001">MWQKLQPREKLLLVIAAGLILVLLVFLVVRKIYRLRTDLSETVNNTPGLVAQLDKTISDYLFFRSLENVNTGENDQSAFAAKLERIFSDNGVKDRISTMRPIPAKAIDKGKYQVIVFEVNLRGVPLENVMSVLYDIDKGNKVNARVEYFQTNKPYQDKNTYDVNMKIAAYSVAPGK</sequence>
<dbReference type="EMBL" id="NPDN01000003">
    <property type="protein sequence ID" value="PJZ26023.1"/>
    <property type="molecule type" value="Genomic_DNA"/>
</dbReference>
<keyword evidence="1" id="KW-1133">Transmembrane helix</keyword>
<gene>
    <name evidence="2" type="ORF">CH357_05835</name>
</gene>
<keyword evidence="1" id="KW-0472">Membrane</keyword>
<dbReference type="RefSeq" id="WP_100705823.1">
    <property type="nucleotide sequence ID" value="NZ_NPDL01000003.1"/>
</dbReference>
<proteinExistence type="predicted"/>
<reference evidence="2 3" key="1">
    <citation type="submission" date="2017-07" db="EMBL/GenBank/DDBJ databases">
        <title>Leptospira spp. isolated from tropical soils.</title>
        <authorList>
            <person name="Thibeaux R."/>
            <person name="Iraola G."/>
            <person name="Ferres I."/>
            <person name="Bierque E."/>
            <person name="Girault D."/>
            <person name="Soupe-Gilbert M.-E."/>
            <person name="Picardeau M."/>
            <person name="Goarant C."/>
        </authorList>
    </citation>
    <scope>NUCLEOTIDE SEQUENCE [LARGE SCALE GENOMIC DNA]</scope>
    <source>
        <strain evidence="2 3">MCA1-C-A1</strain>
    </source>
</reference>
<comment type="caution">
    <text evidence="2">The sequence shown here is derived from an EMBL/GenBank/DDBJ whole genome shotgun (WGS) entry which is preliminary data.</text>
</comment>
<accession>A0A2M9XEA2</accession>
<dbReference type="OrthoDB" id="337786at2"/>
<protein>
    <recommendedName>
        <fullName evidence="4">General secretion pathway protein GspM</fullName>
    </recommendedName>
</protein>
<dbReference type="Proteomes" id="UP000232196">
    <property type="component" value="Unassembled WGS sequence"/>
</dbReference>
<keyword evidence="3" id="KW-1185">Reference proteome</keyword>
<dbReference type="AlphaFoldDB" id="A0A2M9XEA2"/>
<keyword evidence="1" id="KW-0812">Transmembrane</keyword>
<feature type="transmembrane region" description="Helical" evidence="1">
    <location>
        <begin position="12"/>
        <end position="29"/>
    </location>
</feature>
<name>A0A2M9XEA2_9LEPT</name>
<evidence type="ECO:0000313" key="3">
    <source>
        <dbReference type="Proteomes" id="UP000232196"/>
    </source>
</evidence>
<evidence type="ECO:0000256" key="1">
    <source>
        <dbReference type="SAM" id="Phobius"/>
    </source>
</evidence>